<keyword evidence="2" id="KW-1185">Reference proteome</keyword>
<evidence type="ECO:0000313" key="2">
    <source>
        <dbReference type="Proteomes" id="UP000054454"/>
    </source>
</evidence>
<dbReference type="GeneID" id="28937190"/>
<reference evidence="2" key="1">
    <citation type="journal article" date="2016" name="Nat. Commun.">
        <title>Genome analysis of three Pneumocystis species reveals adaptation mechanisms to life exclusively in mammalian hosts.</title>
        <authorList>
            <person name="Ma L."/>
            <person name="Chen Z."/>
            <person name="Huang D.W."/>
            <person name="Kutty G."/>
            <person name="Ishihara M."/>
            <person name="Wang H."/>
            <person name="Abouelleil A."/>
            <person name="Bishop L."/>
            <person name="Davey E."/>
            <person name="Deng R."/>
            <person name="Deng X."/>
            <person name="Fan L."/>
            <person name="Fantoni G."/>
            <person name="Fitzgerald M."/>
            <person name="Gogineni E."/>
            <person name="Goldberg J.M."/>
            <person name="Handley G."/>
            <person name="Hu X."/>
            <person name="Huber C."/>
            <person name="Jiao X."/>
            <person name="Jones K."/>
            <person name="Levin J.Z."/>
            <person name="Liu Y."/>
            <person name="Macdonald P."/>
            <person name="Melnikov A."/>
            <person name="Raley C."/>
            <person name="Sassi M."/>
            <person name="Sherman B.T."/>
            <person name="Song X."/>
            <person name="Sykes S."/>
            <person name="Tran B."/>
            <person name="Walsh L."/>
            <person name="Xia Y."/>
            <person name="Yang J."/>
            <person name="Young S."/>
            <person name="Zeng Q."/>
            <person name="Zheng X."/>
            <person name="Stephens R."/>
            <person name="Nusbaum C."/>
            <person name="Birren B.W."/>
            <person name="Azadi P."/>
            <person name="Lempicki R.A."/>
            <person name="Cuomo C.A."/>
            <person name="Kovacs J.A."/>
        </authorList>
    </citation>
    <scope>NUCLEOTIDE SEQUENCE [LARGE SCALE GENOMIC DNA]</scope>
    <source>
        <strain evidence="2">B80</strain>
    </source>
</reference>
<dbReference type="VEuPathDB" id="FungiDB:T552_02446"/>
<sequence length="96" mass="11259">MGILMIVAALHSDDPNKYFHGDISSTFTGINTYIPKKSFSVIRKAIDGIAKEYEFKVRNCLMRFPPYINIIPRMIFMIKPRFYERDTYDPILYENG</sequence>
<dbReference type="Proteomes" id="UP000054454">
    <property type="component" value="Unassembled WGS sequence"/>
</dbReference>
<name>A0A0W4ZF04_PNEC8</name>
<evidence type="ECO:0000313" key="1">
    <source>
        <dbReference type="EMBL" id="KTW26956.1"/>
    </source>
</evidence>
<organism evidence="1 2">
    <name type="scientific">Pneumocystis carinii (strain B80)</name>
    <name type="common">Rat pneumocystis pneumonia agent</name>
    <name type="synonym">Pneumocystis carinii f. sp. carinii</name>
    <dbReference type="NCBI Taxonomy" id="1408658"/>
    <lineage>
        <taxon>Eukaryota</taxon>
        <taxon>Fungi</taxon>
        <taxon>Dikarya</taxon>
        <taxon>Ascomycota</taxon>
        <taxon>Taphrinomycotina</taxon>
        <taxon>Pneumocystomycetes</taxon>
        <taxon>Pneumocystaceae</taxon>
        <taxon>Pneumocystis</taxon>
    </lineage>
</organism>
<comment type="caution">
    <text evidence="1">The sequence shown here is derived from an EMBL/GenBank/DDBJ whole genome shotgun (WGS) entry which is preliminary data.</text>
</comment>
<dbReference type="AlphaFoldDB" id="A0A0W4ZF04"/>
<proteinExistence type="predicted"/>
<dbReference type="EMBL" id="LFVZ01000011">
    <property type="protein sequence ID" value="KTW26956.1"/>
    <property type="molecule type" value="Genomic_DNA"/>
</dbReference>
<dbReference type="RefSeq" id="XP_018225147.1">
    <property type="nucleotide sequence ID" value="XM_018370987.1"/>
</dbReference>
<accession>A0A0W4ZF04</accession>
<protein>
    <submittedName>
        <fullName evidence="1">Uncharacterized protein</fullName>
    </submittedName>
</protein>
<gene>
    <name evidence="1" type="ORF">T552_02446</name>
</gene>